<dbReference type="NCBIfam" id="NF002965">
    <property type="entry name" value="PRK03636.1"/>
    <property type="match status" value="1"/>
</dbReference>
<reference evidence="3 4" key="1">
    <citation type="submission" date="2016-10" db="EMBL/GenBank/DDBJ databases">
        <authorList>
            <person name="de Groot N.N."/>
        </authorList>
    </citation>
    <scope>NUCLEOTIDE SEQUENCE [LARGE SCALE GENOMIC DNA]</scope>
    <source>
        <strain evidence="3 4">DSM 44945</strain>
    </source>
</reference>
<accession>A0A1I2L907</accession>
<dbReference type="SMART" id="SM00914">
    <property type="entry name" value="IDEAL"/>
    <property type="match status" value="1"/>
</dbReference>
<dbReference type="InterPro" id="IPR014963">
    <property type="entry name" value="UPF0302_N"/>
</dbReference>
<name>A0A1I2L907_9BACL</name>
<dbReference type="InterPro" id="IPR038091">
    <property type="entry name" value="UPF0302_N_sf"/>
</dbReference>
<dbReference type="Gene3D" id="3.40.1530.30">
    <property type="entry name" value="Uncharacterised family UPF0302, N-terminal domain"/>
    <property type="match status" value="1"/>
</dbReference>
<proteinExistence type="inferred from homology"/>
<dbReference type="HAMAP" id="MF_00760">
    <property type="entry name" value="UPF0302"/>
    <property type="match status" value="1"/>
</dbReference>
<dbReference type="InterPro" id="IPR027393">
    <property type="entry name" value="Virus_scaffolding_prot_C"/>
</dbReference>
<dbReference type="Pfam" id="PF08858">
    <property type="entry name" value="IDEAL"/>
    <property type="match status" value="1"/>
</dbReference>
<feature type="domain" description="IDEAL" evidence="2">
    <location>
        <begin position="138"/>
        <end position="174"/>
    </location>
</feature>
<dbReference type="Pfam" id="PF08864">
    <property type="entry name" value="UPF0302"/>
    <property type="match status" value="1"/>
</dbReference>
<dbReference type="RefSeq" id="WP_092036014.1">
    <property type="nucleotide sequence ID" value="NZ_FOOK01000004.1"/>
</dbReference>
<evidence type="ECO:0000256" key="1">
    <source>
        <dbReference type="HAMAP-Rule" id="MF_00760"/>
    </source>
</evidence>
<sequence length="182" mass="21711">MGDVSISDKKDFIQWFLNRYELRKRESAWLLSYLSSDDELLKRVHFVENLRNLPKTIMMSTRCVRMTSFKFTKHNRVSTDVETAFYDIRSCPHEDIYIGLYFKDRSTCPEYAAVLEVNPMERQDLVQDTLLGLLAEIVLDRAIRDFRERELYRQIDQALAEGDEAKFLQLTEEWRNLVEQKK</sequence>
<organism evidence="3 4">
    <name type="scientific">Planifilum fulgidum</name>
    <dbReference type="NCBI Taxonomy" id="201973"/>
    <lineage>
        <taxon>Bacteria</taxon>
        <taxon>Bacillati</taxon>
        <taxon>Bacillota</taxon>
        <taxon>Bacilli</taxon>
        <taxon>Bacillales</taxon>
        <taxon>Thermoactinomycetaceae</taxon>
        <taxon>Planifilum</taxon>
    </lineage>
</organism>
<comment type="similarity">
    <text evidence="1">Belongs to the UPF0302 family.</text>
</comment>
<dbReference type="STRING" id="201973.SAMN04488025_104165"/>
<protein>
    <recommendedName>
        <fullName evidence="1">UPF0302 protein SAMN04488025_104165</fullName>
    </recommendedName>
</protein>
<dbReference type="InterPro" id="IPR011188">
    <property type="entry name" value="UPF0302"/>
</dbReference>
<dbReference type="AlphaFoldDB" id="A0A1I2L907"/>
<evidence type="ECO:0000313" key="3">
    <source>
        <dbReference type="EMBL" id="SFF75794.1"/>
    </source>
</evidence>
<dbReference type="Proteomes" id="UP000198661">
    <property type="component" value="Unassembled WGS sequence"/>
</dbReference>
<dbReference type="OrthoDB" id="2155814at2"/>
<evidence type="ECO:0000259" key="2">
    <source>
        <dbReference type="SMART" id="SM00914"/>
    </source>
</evidence>
<keyword evidence="4" id="KW-1185">Reference proteome</keyword>
<dbReference type="InterPro" id="IPR014957">
    <property type="entry name" value="IDEAL_dom"/>
</dbReference>
<dbReference type="Gene3D" id="4.10.810.10">
    <property type="entry name" value="Virus Scaffolding Protein, Chain A"/>
    <property type="match status" value="1"/>
</dbReference>
<evidence type="ECO:0000313" key="4">
    <source>
        <dbReference type="Proteomes" id="UP000198661"/>
    </source>
</evidence>
<dbReference type="EMBL" id="FOOK01000004">
    <property type="protein sequence ID" value="SFF75794.1"/>
    <property type="molecule type" value="Genomic_DNA"/>
</dbReference>
<gene>
    <name evidence="3" type="ORF">SAMN04488025_104165</name>
</gene>
<dbReference type="PIRSF" id="PIRSF007165">
    <property type="entry name" value="UCP007165"/>
    <property type="match status" value="1"/>
</dbReference>